<dbReference type="GO" id="GO:0005789">
    <property type="term" value="C:endoplasmic reticulum membrane"/>
    <property type="evidence" value="ECO:0007669"/>
    <property type="project" value="UniProtKB-SubCell"/>
</dbReference>
<evidence type="ECO:0000256" key="7">
    <source>
        <dbReference type="ARBA" id="ARBA00023136"/>
    </source>
</evidence>
<organism evidence="12 13">
    <name type="scientific">Panagrellus redivivus</name>
    <name type="common">Microworm</name>
    <dbReference type="NCBI Taxonomy" id="6233"/>
    <lineage>
        <taxon>Eukaryota</taxon>
        <taxon>Metazoa</taxon>
        <taxon>Ecdysozoa</taxon>
        <taxon>Nematoda</taxon>
        <taxon>Chromadorea</taxon>
        <taxon>Rhabditida</taxon>
        <taxon>Tylenchina</taxon>
        <taxon>Panagrolaimomorpha</taxon>
        <taxon>Panagrolaimoidea</taxon>
        <taxon>Panagrolaimidae</taxon>
        <taxon>Panagrellus</taxon>
    </lineage>
</organism>
<keyword evidence="3" id="KW-0808">Transferase</keyword>
<keyword evidence="12" id="KW-1185">Reference proteome</keyword>
<evidence type="ECO:0000256" key="3">
    <source>
        <dbReference type="ARBA" id="ARBA00022679"/>
    </source>
</evidence>
<sequence length="659" mass="74853">MIHSSIRTYLIIDALLILAIIYVIYHPRIEDSAPLGFDQIKPLPKTDPKLTSQCSMSTCFDLSKCLDKPNKKVYVYPDAEDAAQSAVFVSILKVLRESNYYTNDPNKACLFVLSIDTIDRDVISENYVKAVNAQIKALPPNLWNNGRNHIVFNLYHGTYPDYAPDLGFDTGEAIIAKASANVRDFRRDFDLSFPLFHKEHPIRSIPKKRVDEDVNSLEYLMSFKGKRYVYGIGSETRDLLHHLHDGKESVIVTTCRHNTDWKKFSDARCETDNAEYDKWDYGALLENSTFCLTPRGRRLGSFRFLESIGSGCIPVILSDDWQLPFSEIINWRTAAILAHEKTVLHLENTLRRVPMDEILEMRIKTRKLYHKYFSSVERIVMTSVQIILNRIGRLEGKVAVESTLQNSLQNHRDGSFTLVLHGILKYSSRLNRLVTSLANVGELKKIIILWPSARGQPPEVEAFRVDLPLDIVIVDTVADVNVVNLDLDKIAGNFVVSMDERIAATPNEVRAMMKLATIDGGSRLLAGFVANAERPVIDGVESNVITIDAPGKTYNFGTFHFAAFPKSLLQQYQSWLTPTLKAYSNQNINCHTVFFNAMIADAHLRGPLWIGDRNFETFLIPRNLTLCMNRVIREHWHGNNILTNGQIPFLHESLRVSLV</sequence>
<dbReference type="GO" id="GO:0008375">
    <property type="term" value="F:acetylglucosaminyltransferase activity"/>
    <property type="evidence" value="ECO:0007669"/>
    <property type="project" value="TreeGrafter"/>
</dbReference>
<reference evidence="13" key="2">
    <citation type="submission" date="2020-10" db="UniProtKB">
        <authorList>
            <consortium name="WormBaseParasite"/>
        </authorList>
    </citation>
    <scope>IDENTIFICATION</scope>
</reference>
<keyword evidence="4 9" id="KW-0812">Transmembrane</keyword>
<dbReference type="AlphaFoldDB" id="A0A7E4ZZ71"/>
<evidence type="ECO:0000313" key="12">
    <source>
        <dbReference type="Proteomes" id="UP000492821"/>
    </source>
</evidence>
<feature type="domain" description="Exostosin GT47" evidence="10">
    <location>
        <begin position="69"/>
        <end position="352"/>
    </location>
</feature>
<dbReference type="WBParaSite" id="Pan_g4853.t1">
    <property type="protein sequence ID" value="Pan_g4853.t1"/>
    <property type="gene ID" value="Pan_g4853"/>
</dbReference>
<protein>
    <submittedName>
        <fullName evidence="13">Exostosin domain-containing protein</fullName>
    </submittedName>
</protein>
<proteinExistence type="inferred from homology"/>
<dbReference type="GO" id="GO:0015020">
    <property type="term" value="F:glucuronosyltransferase activity"/>
    <property type="evidence" value="ECO:0007669"/>
    <property type="project" value="TreeGrafter"/>
</dbReference>
<feature type="domain" description="Glycosyl transferase 64" evidence="11">
    <location>
        <begin position="416"/>
        <end position="611"/>
    </location>
</feature>
<name>A0A7E4ZZ71_PANRE</name>
<evidence type="ECO:0000256" key="1">
    <source>
        <dbReference type="ARBA" id="ARBA00004648"/>
    </source>
</evidence>
<evidence type="ECO:0000259" key="10">
    <source>
        <dbReference type="Pfam" id="PF03016"/>
    </source>
</evidence>
<dbReference type="InterPro" id="IPR004263">
    <property type="entry name" value="Exostosin"/>
</dbReference>
<evidence type="ECO:0000256" key="4">
    <source>
        <dbReference type="ARBA" id="ARBA00022692"/>
    </source>
</evidence>
<dbReference type="Pfam" id="PF09258">
    <property type="entry name" value="Glyco_transf_64"/>
    <property type="match status" value="1"/>
</dbReference>
<evidence type="ECO:0000259" key="11">
    <source>
        <dbReference type="Pfam" id="PF09258"/>
    </source>
</evidence>
<comment type="subcellular location">
    <subcellularLocation>
        <location evidence="1">Endoplasmic reticulum membrane</location>
        <topology evidence="1">Single-pass type II membrane protein</topology>
    </subcellularLocation>
</comment>
<keyword evidence="8" id="KW-1015">Disulfide bond</keyword>
<keyword evidence="6 9" id="KW-1133">Transmembrane helix</keyword>
<feature type="transmembrane region" description="Helical" evidence="9">
    <location>
        <begin position="7"/>
        <end position="25"/>
    </location>
</feature>
<dbReference type="GO" id="GO:0015012">
    <property type="term" value="P:heparan sulfate proteoglycan biosynthetic process"/>
    <property type="evidence" value="ECO:0007669"/>
    <property type="project" value="UniProtKB-ARBA"/>
</dbReference>
<evidence type="ECO:0000256" key="9">
    <source>
        <dbReference type="SAM" id="Phobius"/>
    </source>
</evidence>
<dbReference type="Gene3D" id="3.90.550.10">
    <property type="entry name" value="Spore Coat Polysaccharide Biosynthesis Protein SpsA, Chain A"/>
    <property type="match status" value="1"/>
</dbReference>
<keyword evidence="5" id="KW-0256">Endoplasmic reticulum</keyword>
<evidence type="ECO:0000256" key="2">
    <source>
        <dbReference type="ARBA" id="ARBA00010271"/>
    </source>
</evidence>
<dbReference type="Proteomes" id="UP000492821">
    <property type="component" value="Unassembled WGS sequence"/>
</dbReference>
<dbReference type="GO" id="GO:0005794">
    <property type="term" value="C:Golgi apparatus"/>
    <property type="evidence" value="ECO:0007669"/>
    <property type="project" value="TreeGrafter"/>
</dbReference>
<evidence type="ECO:0000256" key="5">
    <source>
        <dbReference type="ARBA" id="ARBA00022824"/>
    </source>
</evidence>
<evidence type="ECO:0000313" key="13">
    <source>
        <dbReference type="WBParaSite" id="Pan_g4853.t1"/>
    </source>
</evidence>
<dbReference type="PANTHER" id="PTHR11062">
    <property type="entry name" value="EXOSTOSIN HEPARAN SULFATE GLYCOSYLTRANSFERASE -RELATED"/>
    <property type="match status" value="1"/>
</dbReference>
<accession>A0A7E4ZZ71</accession>
<dbReference type="Pfam" id="PF03016">
    <property type="entry name" value="Exostosin_GT47"/>
    <property type="match status" value="1"/>
</dbReference>
<dbReference type="InterPro" id="IPR029044">
    <property type="entry name" value="Nucleotide-diphossugar_trans"/>
</dbReference>
<dbReference type="InterPro" id="IPR015338">
    <property type="entry name" value="GT64_dom"/>
</dbReference>
<comment type="similarity">
    <text evidence="2">Belongs to the glycosyltransferase 47 family.</text>
</comment>
<keyword evidence="7 9" id="KW-0472">Membrane</keyword>
<reference evidence="12" key="1">
    <citation type="journal article" date="2013" name="Genetics">
        <title>The draft genome and transcriptome of Panagrellus redivivus are shaped by the harsh demands of a free-living lifestyle.</title>
        <authorList>
            <person name="Srinivasan J."/>
            <person name="Dillman A.R."/>
            <person name="Macchietto M.G."/>
            <person name="Heikkinen L."/>
            <person name="Lakso M."/>
            <person name="Fracchia K.M."/>
            <person name="Antoshechkin I."/>
            <person name="Mortazavi A."/>
            <person name="Wong G."/>
            <person name="Sternberg P.W."/>
        </authorList>
    </citation>
    <scope>NUCLEOTIDE SEQUENCE [LARGE SCALE GENOMIC DNA]</scope>
    <source>
        <strain evidence="12">MT8872</strain>
    </source>
</reference>
<dbReference type="InterPro" id="IPR040911">
    <property type="entry name" value="Exostosin_GT47"/>
</dbReference>
<evidence type="ECO:0000256" key="8">
    <source>
        <dbReference type="ARBA" id="ARBA00023157"/>
    </source>
</evidence>
<evidence type="ECO:0000256" key="6">
    <source>
        <dbReference type="ARBA" id="ARBA00022989"/>
    </source>
</evidence>
<dbReference type="PANTHER" id="PTHR11062:SF129">
    <property type="entry name" value="EXOSTOSIN-1"/>
    <property type="match status" value="1"/>
</dbReference>